<keyword evidence="5 7" id="KW-0694">RNA-binding</keyword>
<gene>
    <name evidence="11" type="ORF">COCSUDRAFT_28415</name>
</gene>
<dbReference type="SMART" id="SM00490">
    <property type="entry name" value="HELICc"/>
    <property type="match status" value="1"/>
</dbReference>
<dbReference type="GO" id="GO:0005524">
    <property type="term" value="F:ATP binding"/>
    <property type="evidence" value="ECO:0007669"/>
    <property type="project" value="UniProtKB-UniRule"/>
</dbReference>
<dbReference type="InterPro" id="IPR014001">
    <property type="entry name" value="Helicase_ATP-bd"/>
</dbReference>
<dbReference type="eggNOG" id="KOG0345">
    <property type="taxonomic scope" value="Eukaryota"/>
</dbReference>
<dbReference type="STRING" id="574566.I0Z2J4"/>
<evidence type="ECO:0000259" key="10">
    <source>
        <dbReference type="PROSITE" id="PS51194"/>
    </source>
</evidence>
<dbReference type="SMART" id="SM01178">
    <property type="entry name" value="DUF4217"/>
    <property type="match status" value="1"/>
</dbReference>
<reference evidence="11 12" key="1">
    <citation type="journal article" date="2012" name="Genome Biol.">
        <title>The genome of the polar eukaryotic microalga coccomyxa subellipsoidea reveals traits of cold adaptation.</title>
        <authorList>
            <person name="Blanc G."/>
            <person name="Agarkova I."/>
            <person name="Grimwood J."/>
            <person name="Kuo A."/>
            <person name="Brueggeman A."/>
            <person name="Dunigan D."/>
            <person name="Gurnon J."/>
            <person name="Ladunga I."/>
            <person name="Lindquist E."/>
            <person name="Lucas S."/>
            <person name="Pangilinan J."/>
            <person name="Proschold T."/>
            <person name="Salamov A."/>
            <person name="Schmutz J."/>
            <person name="Weeks D."/>
            <person name="Yamada T."/>
            <person name="Claverie J.M."/>
            <person name="Grigoriev I."/>
            <person name="Van Etten J."/>
            <person name="Lomsadze A."/>
            <person name="Borodovsky M."/>
        </authorList>
    </citation>
    <scope>NUCLEOTIDE SEQUENCE [LARGE SCALE GENOMIC DNA]</scope>
    <source>
        <strain evidence="11 12">C-169</strain>
    </source>
</reference>
<dbReference type="InterPro" id="IPR001650">
    <property type="entry name" value="Helicase_C-like"/>
</dbReference>
<dbReference type="Pfam" id="PF00270">
    <property type="entry name" value="DEAD"/>
    <property type="match status" value="1"/>
</dbReference>
<comment type="similarity">
    <text evidence="6">Belongs to the DEAD box helicase family.</text>
</comment>
<dbReference type="SMART" id="SM00487">
    <property type="entry name" value="DEXDc"/>
    <property type="match status" value="1"/>
</dbReference>
<dbReference type="InterPro" id="IPR027417">
    <property type="entry name" value="P-loop_NTPase"/>
</dbReference>
<dbReference type="OrthoDB" id="7396459at2759"/>
<dbReference type="Proteomes" id="UP000007264">
    <property type="component" value="Unassembled WGS sequence"/>
</dbReference>
<dbReference type="Pfam" id="PF13959">
    <property type="entry name" value="CTE_SPB4"/>
    <property type="match status" value="1"/>
</dbReference>
<dbReference type="EC" id="3.6.4.13" evidence="7"/>
<evidence type="ECO:0000313" key="11">
    <source>
        <dbReference type="EMBL" id="EIE24863.1"/>
    </source>
</evidence>
<comment type="domain">
    <text evidence="7">The Q motif is unique to and characteristic of the DEAD box family of RNA helicases and controls ATP binding and hydrolysis.</text>
</comment>
<dbReference type="GeneID" id="17042864"/>
<dbReference type="EMBL" id="AGSI01000005">
    <property type="protein sequence ID" value="EIE24863.1"/>
    <property type="molecule type" value="Genomic_DNA"/>
</dbReference>
<keyword evidence="3 6" id="KW-0347">Helicase</keyword>
<keyword evidence="12" id="KW-1185">Reference proteome</keyword>
<evidence type="ECO:0000256" key="4">
    <source>
        <dbReference type="ARBA" id="ARBA00022840"/>
    </source>
</evidence>
<keyword evidence="4 6" id="KW-0067">ATP-binding</keyword>
<comment type="catalytic activity">
    <reaction evidence="7">
        <text>ATP + H2O = ADP + phosphate + H(+)</text>
        <dbReference type="Rhea" id="RHEA:13065"/>
        <dbReference type="ChEBI" id="CHEBI:15377"/>
        <dbReference type="ChEBI" id="CHEBI:15378"/>
        <dbReference type="ChEBI" id="CHEBI:30616"/>
        <dbReference type="ChEBI" id="CHEBI:43474"/>
        <dbReference type="ChEBI" id="CHEBI:456216"/>
        <dbReference type="EC" id="3.6.4.13"/>
    </reaction>
</comment>
<keyword evidence="2 6" id="KW-0378">Hydrolase</keyword>
<evidence type="ECO:0000256" key="8">
    <source>
        <dbReference type="SAM" id="MobiDB-lite"/>
    </source>
</evidence>
<feature type="compositionally biased region" description="Low complexity" evidence="8">
    <location>
        <begin position="515"/>
        <end position="529"/>
    </location>
</feature>
<dbReference type="CDD" id="cd17960">
    <property type="entry name" value="DEADc_DDX55"/>
    <property type="match status" value="1"/>
</dbReference>
<keyword evidence="1 6" id="KW-0547">Nucleotide-binding</keyword>
<evidence type="ECO:0000256" key="7">
    <source>
        <dbReference type="RuleBase" id="RU365068"/>
    </source>
</evidence>
<dbReference type="InterPro" id="IPR011545">
    <property type="entry name" value="DEAD/DEAH_box_helicase_dom"/>
</dbReference>
<name>I0Z2J4_COCSC</name>
<dbReference type="GO" id="GO:0003724">
    <property type="term" value="F:RNA helicase activity"/>
    <property type="evidence" value="ECO:0007669"/>
    <property type="project" value="UniProtKB-EC"/>
</dbReference>
<feature type="domain" description="Helicase ATP-binding" evidence="9">
    <location>
        <begin position="37"/>
        <end position="215"/>
    </location>
</feature>
<dbReference type="InterPro" id="IPR025313">
    <property type="entry name" value="SPB4-like_CTE"/>
</dbReference>
<dbReference type="PANTHER" id="PTHR24031">
    <property type="entry name" value="RNA HELICASE"/>
    <property type="match status" value="1"/>
</dbReference>
<accession>I0Z2J4</accession>
<evidence type="ECO:0000256" key="5">
    <source>
        <dbReference type="ARBA" id="ARBA00022884"/>
    </source>
</evidence>
<comment type="caution">
    <text evidence="11">The sequence shown here is derived from an EMBL/GenBank/DDBJ whole genome shotgun (WGS) entry which is preliminary data.</text>
</comment>
<comment type="function">
    <text evidence="7">RNA helicase.</text>
</comment>
<dbReference type="CDD" id="cd18787">
    <property type="entry name" value="SF2_C_DEAD"/>
    <property type="match status" value="1"/>
</dbReference>
<organism evidence="11 12">
    <name type="scientific">Coccomyxa subellipsoidea (strain C-169)</name>
    <name type="common">Green microalga</name>
    <dbReference type="NCBI Taxonomy" id="574566"/>
    <lineage>
        <taxon>Eukaryota</taxon>
        <taxon>Viridiplantae</taxon>
        <taxon>Chlorophyta</taxon>
        <taxon>core chlorophytes</taxon>
        <taxon>Trebouxiophyceae</taxon>
        <taxon>Trebouxiophyceae incertae sedis</taxon>
        <taxon>Coccomyxaceae</taxon>
        <taxon>Coccomyxa</taxon>
        <taxon>Coccomyxa subellipsoidea</taxon>
    </lineage>
</organism>
<feature type="domain" description="Helicase C-terminal" evidence="10">
    <location>
        <begin position="263"/>
        <end position="420"/>
    </location>
</feature>
<dbReference type="PROSITE" id="PS51192">
    <property type="entry name" value="HELICASE_ATP_BIND_1"/>
    <property type="match status" value="1"/>
</dbReference>
<dbReference type="SUPFAM" id="SSF52540">
    <property type="entry name" value="P-loop containing nucleoside triphosphate hydrolases"/>
    <property type="match status" value="1"/>
</dbReference>
<dbReference type="PROSITE" id="PS51194">
    <property type="entry name" value="HELICASE_CTER"/>
    <property type="match status" value="1"/>
</dbReference>
<feature type="region of interest" description="Disordered" evidence="8">
    <location>
        <begin position="224"/>
        <end position="246"/>
    </location>
</feature>
<evidence type="ECO:0000256" key="2">
    <source>
        <dbReference type="ARBA" id="ARBA00022801"/>
    </source>
</evidence>
<dbReference type="KEGG" id="csl:COCSUDRAFT_28415"/>
<evidence type="ECO:0000259" key="9">
    <source>
        <dbReference type="PROSITE" id="PS51192"/>
    </source>
</evidence>
<evidence type="ECO:0000256" key="3">
    <source>
        <dbReference type="ARBA" id="ARBA00022806"/>
    </source>
</evidence>
<evidence type="ECO:0000256" key="1">
    <source>
        <dbReference type="ARBA" id="ARBA00022741"/>
    </source>
</evidence>
<dbReference type="RefSeq" id="XP_005649407.1">
    <property type="nucleotide sequence ID" value="XM_005649350.1"/>
</dbReference>
<dbReference type="AlphaFoldDB" id="I0Z2J4"/>
<sequence length="588" mass="64999">MDQTRKFAEIPQISPDTLAVLDSLGFERATPVQEATIPLFCGNKDVSVDACTGSGKTLAFLIPLIEKLRRLEDPLKKHQIGALVVSPTRELARQIHTVLEPFAASVPGLTTMLLVGGSDPIADVAAFKEHGAHVLVGTPGRLHDVFERSDVLDARRLEVLVLDEADRLLDAGYGKHLEALMRRLPKQRRTGLFSATQTEAVEALARAGLRNQVRVNVAVGPAASTSGRTAEEAAGEMKGKKTEQRVTPSGLHASYLVCQSDEKLAHLVHFLQAHTEEKIIVYFLTCAGVDFYSLALPAAAAVGPKLNLTALHGKMKQSQREAKLASFAANPSGVLLCTDVAARGLDIPDVAWIVQVDPPQDPDVFVHRVGRTARMGRSGRALTLLLPHEAAYVEFLRIRKVPMVEEQPAEGVPEVLSRVRRLAETDRDVMEKGTAAFVSYVRGYREHQCRFIFRSEGLDLGHLATAFALLRLPRMPELRGLGDLPYFTPSPVDPNTVKFKDKHREKQRQKKLAERAQQQQRDAASAATERPARPRPEETRERRLPAAKRRQLEARQDEEDFAAEYRMLKKVKKGRMSEVRAPGRCTVA</sequence>
<evidence type="ECO:0000256" key="6">
    <source>
        <dbReference type="RuleBase" id="RU000492"/>
    </source>
</evidence>
<protein>
    <recommendedName>
        <fullName evidence="7">ATP-dependent RNA helicase</fullName>
        <ecNumber evidence="7">3.6.4.13</ecNumber>
    </recommendedName>
</protein>
<dbReference type="InterPro" id="IPR000629">
    <property type="entry name" value="RNA-helicase_DEAD-box_CS"/>
</dbReference>
<proteinExistence type="inferred from homology"/>
<feature type="region of interest" description="Disordered" evidence="8">
    <location>
        <begin position="483"/>
        <end position="560"/>
    </location>
</feature>
<feature type="compositionally biased region" description="Basic and acidic residues" evidence="8">
    <location>
        <begin position="530"/>
        <end position="555"/>
    </location>
</feature>
<dbReference type="GO" id="GO:0016887">
    <property type="term" value="F:ATP hydrolysis activity"/>
    <property type="evidence" value="ECO:0007669"/>
    <property type="project" value="RHEA"/>
</dbReference>
<dbReference type="PROSITE" id="PS00039">
    <property type="entry name" value="DEAD_ATP_HELICASE"/>
    <property type="match status" value="1"/>
</dbReference>
<dbReference type="Gene3D" id="3.40.50.300">
    <property type="entry name" value="P-loop containing nucleotide triphosphate hydrolases"/>
    <property type="match status" value="2"/>
</dbReference>
<evidence type="ECO:0000313" key="12">
    <source>
        <dbReference type="Proteomes" id="UP000007264"/>
    </source>
</evidence>
<feature type="compositionally biased region" description="Basic and acidic residues" evidence="8">
    <location>
        <begin position="229"/>
        <end position="244"/>
    </location>
</feature>
<dbReference type="Pfam" id="PF00271">
    <property type="entry name" value="Helicase_C"/>
    <property type="match status" value="1"/>
</dbReference>
<dbReference type="GO" id="GO:0003723">
    <property type="term" value="F:RNA binding"/>
    <property type="evidence" value="ECO:0007669"/>
    <property type="project" value="UniProtKB-UniRule"/>
</dbReference>